<accession>A0A6P7PKC1</accession>
<reference evidence="10" key="1">
    <citation type="submission" date="2025-08" db="UniProtKB">
        <authorList>
            <consortium name="RefSeq"/>
        </authorList>
    </citation>
    <scope>IDENTIFICATION</scope>
</reference>
<dbReference type="GO" id="GO:0005923">
    <property type="term" value="C:bicellular tight junction"/>
    <property type="evidence" value="ECO:0007669"/>
    <property type="project" value="UniProtKB-SubCell"/>
</dbReference>
<keyword evidence="2 8" id="KW-0796">Tight junction</keyword>
<dbReference type="Pfam" id="PF00822">
    <property type="entry name" value="PMP22_Claudin"/>
    <property type="match status" value="1"/>
</dbReference>
<dbReference type="RefSeq" id="XP_029029510.1">
    <property type="nucleotide sequence ID" value="XM_029173677.3"/>
</dbReference>
<dbReference type="OrthoDB" id="8830244at2759"/>
<comment type="function">
    <text evidence="8">Claudins function as major constituents of the tight junction complexes that regulate the permeability of epithelia.</text>
</comment>
<comment type="subcellular location">
    <subcellularLocation>
        <location evidence="8">Cell junction</location>
        <location evidence="8">Tight junction</location>
    </subcellularLocation>
    <subcellularLocation>
        <location evidence="8">Cell membrane</location>
        <topology evidence="8">Multi-pass membrane protein</topology>
    </subcellularLocation>
</comment>
<dbReference type="InterPro" id="IPR017974">
    <property type="entry name" value="Claudin_CS"/>
</dbReference>
<evidence type="ECO:0000256" key="4">
    <source>
        <dbReference type="ARBA" id="ARBA00022692"/>
    </source>
</evidence>
<gene>
    <name evidence="10" type="primary">LOC114869436</name>
</gene>
<organism evidence="9 10">
    <name type="scientific">Betta splendens</name>
    <name type="common">Siamese fighting fish</name>
    <dbReference type="NCBI Taxonomy" id="158456"/>
    <lineage>
        <taxon>Eukaryota</taxon>
        <taxon>Metazoa</taxon>
        <taxon>Chordata</taxon>
        <taxon>Craniata</taxon>
        <taxon>Vertebrata</taxon>
        <taxon>Euteleostomi</taxon>
        <taxon>Actinopterygii</taxon>
        <taxon>Neopterygii</taxon>
        <taxon>Teleostei</taxon>
        <taxon>Neoteleostei</taxon>
        <taxon>Acanthomorphata</taxon>
        <taxon>Anabantaria</taxon>
        <taxon>Anabantiformes</taxon>
        <taxon>Anabantoidei</taxon>
        <taxon>Osphronemidae</taxon>
        <taxon>Betta</taxon>
    </lineage>
</organism>
<feature type="transmembrane region" description="Helical" evidence="8">
    <location>
        <begin position="7"/>
        <end position="28"/>
    </location>
</feature>
<evidence type="ECO:0000313" key="9">
    <source>
        <dbReference type="Proteomes" id="UP000515150"/>
    </source>
</evidence>
<keyword evidence="3 8" id="KW-1003">Cell membrane</keyword>
<dbReference type="GO" id="GO:0005886">
    <property type="term" value="C:plasma membrane"/>
    <property type="evidence" value="ECO:0007669"/>
    <property type="project" value="UniProtKB-SubCell"/>
</dbReference>
<sequence length="185" mass="19361">MWTQVGGFVVAVIGFLGTILICALPMWIMSAFVGANIVTAQVTYQGLWMNCVIESTGVSQCQPYYSVLALPQQLQVSRALICVSIGVAALAVGFTSVGVRCNSLLSYDPRAKARYGIAGGAVFVLAGVLCLVPVSWSAYSTITGFYSSTTTSGPQGELGASIYLGWVSGALLVIGGVMLCCTYRC</sequence>
<dbReference type="KEGG" id="bspl:114869436"/>
<evidence type="ECO:0000256" key="8">
    <source>
        <dbReference type="RuleBase" id="RU060637"/>
    </source>
</evidence>
<evidence type="ECO:0000256" key="7">
    <source>
        <dbReference type="ARBA" id="ARBA00023136"/>
    </source>
</evidence>
<keyword evidence="5 8" id="KW-0965">Cell junction</keyword>
<dbReference type="PRINTS" id="PR01077">
    <property type="entry name" value="CLAUDIN"/>
</dbReference>
<evidence type="ECO:0000256" key="2">
    <source>
        <dbReference type="ARBA" id="ARBA00022427"/>
    </source>
</evidence>
<dbReference type="GeneID" id="114869436"/>
<dbReference type="InParanoid" id="A0A6P7PKC1"/>
<feature type="transmembrane region" description="Helical" evidence="8">
    <location>
        <begin position="76"/>
        <end position="99"/>
    </location>
</feature>
<keyword evidence="4 8" id="KW-0812">Transmembrane</keyword>
<evidence type="ECO:0000256" key="1">
    <source>
        <dbReference type="ARBA" id="ARBA00008295"/>
    </source>
</evidence>
<evidence type="ECO:0000256" key="6">
    <source>
        <dbReference type="ARBA" id="ARBA00022989"/>
    </source>
</evidence>
<evidence type="ECO:0000256" key="5">
    <source>
        <dbReference type="ARBA" id="ARBA00022949"/>
    </source>
</evidence>
<dbReference type="InterPro" id="IPR006187">
    <property type="entry name" value="Claudin"/>
</dbReference>
<protein>
    <recommendedName>
        <fullName evidence="8">Claudin</fullName>
    </recommendedName>
</protein>
<name>A0A6P7PKC1_BETSP</name>
<keyword evidence="9" id="KW-1185">Reference proteome</keyword>
<comment type="similarity">
    <text evidence="1 8">Belongs to the claudin family.</text>
</comment>
<proteinExistence type="inferred from homology"/>
<dbReference type="Proteomes" id="UP000515150">
    <property type="component" value="Chromosome 14"/>
</dbReference>
<dbReference type="GO" id="GO:0005198">
    <property type="term" value="F:structural molecule activity"/>
    <property type="evidence" value="ECO:0007669"/>
    <property type="project" value="InterPro"/>
</dbReference>
<feature type="transmembrane region" description="Helical" evidence="8">
    <location>
        <begin position="162"/>
        <end position="183"/>
    </location>
</feature>
<evidence type="ECO:0000313" key="10">
    <source>
        <dbReference type="RefSeq" id="XP_029029510.1"/>
    </source>
</evidence>
<feature type="transmembrane region" description="Helical" evidence="8">
    <location>
        <begin position="120"/>
        <end position="142"/>
    </location>
</feature>
<dbReference type="InterPro" id="IPR004031">
    <property type="entry name" value="PMP22/EMP/MP20/Claudin"/>
</dbReference>
<evidence type="ECO:0000256" key="3">
    <source>
        <dbReference type="ARBA" id="ARBA00022475"/>
    </source>
</evidence>
<dbReference type="FunFam" id="1.20.140.150:FF:000001">
    <property type="entry name" value="Claudin"/>
    <property type="match status" value="1"/>
</dbReference>
<keyword evidence="6 8" id="KW-1133">Transmembrane helix</keyword>
<keyword evidence="7 8" id="KW-0472">Membrane</keyword>
<dbReference type="Gene3D" id="1.20.140.150">
    <property type="match status" value="1"/>
</dbReference>
<dbReference type="PROSITE" id="PS01346">
    <property type="entry name" value="CLAUDIN"/>
    <property type="match status" value="1"/>
</dbReference>
<dbReference type="PANTHER" id="PTHR12002">
    <property type="entry name" value="CLAUDIN"/>
    <property type="match status" value="1"/>
</dbReference>
<dbReference type="AlphaFoldDB" id="A0A6P7PKC1"/>